<protein>
    <recommendedName>
        <fullName evidence="2">protein-tyrosine-phosphatase</fullName>
        <ecNumber evidence="2">3.1.3.48</ecNumber>
    </recommendedName>
</protein>
<comment type="similarity">
    <text evidence="1">Belongs to the low molecular weight phosphotyrosine protein phosphatase family.</text>
</comment>
<evidence type="ECO:0000256" key="5">
    <source>
        <dbReference type="PIRSR" id="PIRSR617867-1"/>
    </source>
</evidence>
<reference evidence="9" key="2">
    <citation type="journal article" date="2020" name="Syst. Appl. Microbiol.">
        <title>Clarifying the taxonomy of the causal agent of bacterial leaf spot of lettuce through a polyphasic approach reveals that Xanthomonas cynarae Trebaol et al. 2000 emend. Timilsina et al. 2019 is a later heterotypic synonym of Xanthomonas hortorum Vauterin et al. 1995.</title>
        <authorList>
            <person name="Moriniere L."/>
            <person name="Burlet A."/>
            <person name="Rosenthal E.R."/>
            <person name="Nesme X."/>
            <person name="Portier P."/>
            <person name="Bull C.T."/>
            <person name="Lavire C."/>
            <person name="Fischer-Le Saux M."/>
            <person name="Bertolla F."/>
        </authorList>
    </citation>
    <scope>NUCLEOTIDE SEQUENCE [LARGE SCALE GENOMIC DNA]</scope>
    <source>
        <strain evidence="9">CFBP2533</strain>
    </source>
</reference>
<keyword evidence="4" id="KW-0904">Protein phosphatase</keyword>
<dbReference type="InterPro" id="IPR050438">
    <property type="entry name" value="LMW_PTPase"/>
</dbReference>
<dbReference type="InterPro" id="IPR023485">
    <property type="entry name" value="Ptyr_pPase"/>
</dbReference>
<evidence type="ECO:0000313" key="7">
    <source>
        <dbReference type="EMBL" id="CAD0334101.1"/>
    </source>
</evidence>
<dbReference type="EC" id="3.1.3.48" evidence="2"/>
<dbReference type="EMBL" id="LR828261">
    <property type="protein sequence ID" value="CAD0334091.1"/>
    <property type="molecule type" value="Genomic_DNA"/>
</dbReference>
<feature type="active site" description="Nucleophile" evidence="5">
    <location>
        <position position="13"/>
    </location>
</feature>
<dbReference type="EMBL" id="LR828261">
    <property type="protein sequence ID" value="CAD0334101.1"/>
    <property type="molecule type" value="Genomic_DNA"/>
</dbReference>
<evidence type="ECO:0000259" key="6">
    <source>
        <dbReference type="SMART" id="SM00226"/>
    </source>
</evidence>
<dbReference type="AlphaFoldDB" id="A0A6V7DGL2"/>
<dbReference type="InterPro" id="IPR036196">
    <property type="entry name" value="Ptyr_pPase_sf"/>
</dbReference>
<evidence type="ECO:0000256" key="3">
    <source>
        <dbReference type="ARBA" id="ARBA00022801"/>
    </source>
</evidence>
<dbReference type="Pfam" id="PF01451">
    <property type="entry name" value="LMWPc"/>
    <property type="match status" value="1"/>
</dbReference>
<dbReference type="SUPFAM" id="SSF52788">
    <property type="entry name" value="Phosphotyrosine protein phosphatases I"/>
    <property type="match status" value="1"/>
</dbReference>
<feature type="active site" description="Proton donor" evidence="5">
    <location>
        <position position="124"/>
    </location>
</feature>
<keyword evidence="3" id="KW-0378">Hydrolase</keyword>
<dbReference type="Proteomes" id="UP000548771">
    <property type="component" value="Unassembled WGS sequence"/>
</dbReference>
<evidence type="ECO:0000256" key="4">
    <source>
        <dbReference type="ARBA" id="ARBA00022912"/>
    </source>
</evidence>
<dbReference type="RefSeq" id="WP_168957653.1">
    <property type="nucleotide sequence ID" value="NZ_CP098604.1"/>
</dbReference>
<evidence type="ECO:0000256" key="2">
    <source>
        <dbReference type="ARBA" id="ARBA00013064"/>
    </source>
</evidence>
<dbReference type="PANTHER" id="PTHR11717">
    <property type="entry name" value="LOW MOLECULAR WEIGHT PROTEIN TYROSINE PHOSPHATASE"/>
    <property type="match status" value="1"/>
</dbReference>
<proteinExistence type="inferred from homology"/>
<dbReference type="CDD" id="cd16343">
    <property type="entry name" value="LMWPTP"/>
    <property type="match status" value="1"/>
</dbReference>
<name>A0A6V7DGL2_9XANT</name>
<evidence type="ECO:0000313" key="8">
    <source>
        <dbReference type="EMBL" id="NMI21323.1"/>
    </source>
</evidence>
<dbReference type="SMART" id="SM00226">
    <property type="entry name" value="LMWPc"/>
    <property type="match status" value="1"/>
</dbReference>
<dbReference type="GO" id="GO:0004725">
    <property type="term" value="F:protein tyrosine phosphatase activity"/>
    <property type="evidence" value="ECO:0007669"/>
    <property type="project" value="UniProtKB-EC"/>
</dbReference>
<feature type="domain" description="Phosphotyrosine protein phosphatase I" evidence="6">
    <location>
        <begin position="1"/>
        <end position="150"/>
    </location>
</feature>
<reference evidence="8" key="3">
    <citation type="journal article" date="2020" name="Syst. Appl. Microbiol.">
        <title>Clarifying the taxonomy of the causal agent of bacterial leaf spot of lettuce through a polyphasic approach reveals that Xanthomonas cynarae Trebaol et al. 2000 emend. Timilsina et al. 2019 is a later heterotypic synonym of Xanthomonas hortorum Vauterin et al. 1995.</title>
        <authorList>
            <person name="Moriniere L."/>
            <person name="Burlet A."/>
            <person name="Rosenthal E.R."/>
            <person name="Nesme X."/>
            <person name="Portier P."/>
            <person name="Bull C.T."/>
            <person name="Lavire C."/>
            <person name="Fischer-Le Saux M."/>
            <person name="Bertolla F."/>
        </authorList>
    </citation>
    <scope>NUCLEOTIDE SEQUENCE</scope>
    <source>
        <strain evidence="8">CFBP2533</strain>
    </source>
</reference>
<evidence type="ECO:0000313" key="9">
    <source>
        <dbReference type="Proteomes" id="UP000548771"/>
    </source>
</evidence>
<reference evidence="8" key="1">
    <citation type="submission" date="2019-03" db="EMBL/GenBank/DDBJ databases">
        <authorList>
            <person name="Moriniere L."/>
            <person name="Burlet A."/>
            <person name="Rosenthal E."/>
            <person name="Portier P."/>
            <person name="Lavire C."/>
            <person name="Nesme X."/>
            <person name="Bull C.T."/>
            <person name="Le Saux M."/>
            <person name="Bertolla F."/>
        </authorList>
    </citation>
    <scope>NUCLEOTIDE SEQUENCE</scope>
    <source>
        <strain evidence="8">CFBP2533</strain>
    </source>
</reference>
<sequence>MKVLIVCLGNICRSPMGEGALRARLDEARLSRRVEVDSAGTGDWHAGEPPDPRAIRCARGHGVDISGLRARQVRAADFEHFDWVLCADNSNLRDLQRLAPAALRDKVALWLPWAGVAERDEIPDPYTGGMDDFEHAWQLVDTAASQTVARLTRS</sequence>
<feature type="active site" description="Nucleophile" evidence="5">
    <location>
        <position position="7"/>
    </location>
</feature>
<dbReference type="Gene3D" id="3.40.50.2300">
    <property type="match status" value="1"/>
</dbReference>
<dbReference type="EMBL" id="SMDX01000004">
    <property type="protein sequence ID" value="NMI21323.1"/>
    <property type="molecule type" value="Genomic_DNA"/>
</dbReference>
<dbReference type="InterPro" id="IPR017867">
    <property type="entry name" value="Tyr_phospatase_low_mol_wt"/>
</dbReference>
<organism evidence="7">
    <name type="scientific">Xanthomonas hortorum pv. pelargonii</name>
    <dbReference type="NCBI Taxonomy" id="453602"/>
    <lineage>
        <taxon>Bacteria</taxon>
        <taxon>Pseudomonadati</taxon>
        <taxon>Pseudomonadota</taxon>
        <taxon>Gammaproteobacteria</taxon>
        <taxon>Lysobacterales</taxon>
        <taxon>Lysobacteraceae</taxon>
        <taxon>Xanthomonas</taxon>
    </lineage>
</organism>
<dbReference type="PRINTS" id="PR00719">
    <property type="entry name" value="LMWPTPASE"/>
</dbReference>
<gene>
    <name evidence="7" type="ORF">CFBP2533_23560</name>
    <name evidence="8" type="ORF">E1J24_05425</name>
</gene>
<accession>A0A6V7DGL2</accession>
<dbReference type="PANTHER" id="PTHR11717:SF7">
    <property type="entry name" value="LOW MOLECULAR WEIGHT PHOSPHOTYROSINE PROTEIN PHOSPHATASE"/>
    <property type="match status" value="1"/>
</dbReference>
<reference evidence="7" key="4">
    <citation type="submission" date="2020-07" db="EMBL/GenBank/DDBJ databases">
        <authorList>
            <person name="Pothier F. J."/>
        </authorList>
    </citation>
    <scope>NUCLEOTIDE SEQUENCE</scope>
    <source>
        <strain evidence="7">CFBP 2533</strain>
    </source>
</reference>
<evidence type="ECO:0000256" key="1">
    <source>
        <dbReference type="ARBA" id="ARBA00011063"/>
    </source>
</evidence>